<evidence type="ECO:0000256" key="4">
    <source>
        <dbReference type="PROSITE-ProRule" id="PRU00335"/>
    </source>
</evidence>
<accession>A0ABU1XIE3</accession>
<feature type="DNA-binding region" description="H-T-H motif" evidence="4">
    <location>
        <begin position="25"/>
        <end position="44"/>
    </location>
</feature>
<feature type="domain" description="HTH tetR-type" evidence="5">
    <location>
        <begin position="2"/>
        <end position="62"/>
    </location>
</feature>
<proteinExistence type="predicted"/>
<dbReference type="PANTHER" id="PTHR30055:SF234">
    <property type="entry name" value="HTH-TYPE TRANSCRIPTIONAL REGULATOR BETI"/>
    <property type="match status" value="1"/>
</dbReference>
<evidence type="ECO:0000313" key="7">
    <source>
        <dbReference type="Proteomes" id="UP001251217"/>
    </source>
</evidence>
<dbReference type="PRINTS" id="PR00455">
    <property type="entry name" value="HTHTETR"/>
</dbReference>
<gene>
    <name evidence="6" type="ORF">J2W56_004025</name>
</gene>
<dbReference type="EMBL" id="JAVDWW010000006">
    <property type="protein sequence ID" value="MDR7170274.1"/>
    <property type="molecule type" value="Genomic_DNA"/>
</dbReference>
<keyword evidence="7" id="KW-1185">Reference proteome</keyword>
<dbReference type="PROSITE" id="PS50977">
    <property type="entry name" value="HTH_TETR_2"/>
    <property type="match status" value="1"/>
</dbReference>
<evidence type="ECO:0000313" key="6">
    <source>
        <dbReference type="EMBL" id="MDR7170274.1"/>
    </source>
</evidence>
<name>A0ABU1XIE3_9NOCA</name>
<dbReference type="PANTHER" id="PTHR30055">
    <property type="entry name" value="HTH-TYPE TRANSCRIPTIONAL REGULATOR RUTR"/>
    <property type="match status" value="1"/>
</dbReference>
<dbReference type="InterPro" id="IPR001647">
    <property type="entry name" value="HTH_TetR"/>
</dbReference>
<reference evidence="6 7" key="1">
    <citation type="submission" date="2023-07" db="EMBL/GenBank/DDBJ databases">
        <title>Sorghum-associated microbial communities from plants grown in Nebraska, USA.</title>
        <authorList>
            <person name="Schachtman D."/>
        </authorList>
    </citation>
    <scope>NUCLEOTIDE SEQUENCE [LARGE SCALE GENOMIC DNA]</scope>
    <source>
        <strain evidence="6 7">4272</strain>
    </source>
</reference>
<keyword evidence="1" id="KW-0805">Transcription regulation</keyword>
<sequence length="183" mass="19964">MTRSATELMDAALQLVAESGLTDLTLTDVARRAGVSRATTYREFGDKDGLVAALVRREIGAMIAAAYQVVDMTAPTAELTRAATLFALRYLRAHEAFRYIRGHEPQWLLNAAVTHMDSERNLVETVAALLTPLLSLQRAGDLTVTPEQAAEIIVRTVLSHILVERSTLSDDEIAEMVVRATSA</sequence>
<dbReference type="InterPro" id="IPR009057">
    <property type="entry name" value="Homeodomain-like_sf"/>
</dbReference>
<dbReference type="RefSeq" id="WP_245660689.1">
    <property type="nucleotide sequence ID" value="NZ_JAVDWW010000006.1"/>
</dbReference>
<evidence type="ECO:0000256" key="1">
    <source>
        <dbReference type="ARBA" id="ARBA00023015"/>
    </source>
</evidence>
<protein>
    <submittedName>
        <fullName evidence="6">AcrR family transcriptional regulator</fullName>
    </submittedName>
</protein>
<keyword evidence="3" id="KW-0804">Transcription</keyword>
<dbReference type="Gene3D" id="1.10.10.60">
    <property type="entry name" value="Homeodomain-like"/>
    <property type="match status" value="1"/>
</dbReference>
<evidence type="ECO:0000256" key="2">
    <source>
        <dbReference type="ARBA" id="ARBA00023125"/>
    </source>
</evidence>
<dbReference type="SUPFAM" id="SSF46689">
    <property type="entry name" value="Homeodomain-like"/>
    <property type="match status" value="1"/>
</dbReference>
<dbReference type="InterPro" id="IPR050109">
    <property type="entry name" value="HTH-type_TetR-like_transc_reg"/>
</dbReference>
<evidence type="ECO:0000259" key="5">
    <source>
        <dbReference type="PROSITE" id="PS50977"/>
    </source>
</evidence>
<dbReference type="Pfam" id="PF00440">
    <property type="entry name" value="TetR_N"/>
    <property type="match status" value="1"/>
</dbReference>
<dbReference type="Gene3D" id="1.10.357.10">
    <property type="entry name" value="Tetracycline Repressor, domain 2"/>
    <property type="match status" value="1"/>
</dbReference>
<keyword evidence="2 4" id="KW-0238">DNA-binding</keyword>
<dbReference type="Proteomes" id="UP001251217">
    <property type="component" value="Unassembled WGS sequence"/>
</dbReference>
<organism evidence="6 7">
    <name type="scientific">Nocardia kruczakiae</name>
    <dbReference type="NCBI Taxonomy" id="261477"/>
    <lineage>
        <taxon>Bacteria</taxon>
        <taxon>Bacillati</taxon>
        <taxon>Actinomycetota</taxon>
        <taxon>Actinomycetes</taxon>
        <taxon>Mycobacteriales</taxon>
        <taxon>Nocardiaceae</taxon>
        <taxon>Nocardia</taxon>
    </lineage>
</organism>
<evidence type="ECO:0000256" key="3">
    <source>
        <dbReference type="ARBA" id="ARBA00023163"/>
    </source>
</evidence>
<comment type="caution">
    <text evidence="6">The sequence shown here is derived from an EMBL/GenBank/DDBJ whole genome shotgun (WGS) entry which is preliminary data.</text>
</comment>